<dbReference type="SUPFAM" id="SSF50814">
    <property type="entry name" value="Lipocalins"/>
    <property type="match status" value="1"/>
</dbReference>
<protein>
    <submittedName>
        <fullName evidence="1">Lipocln_cytosolic_FA-bd_dom domain-containing protein</fullName>
    </submittedName>
</protein>
<dbReference type="AlphaFoldDB" id="A0A5K3G003"/>
<name>A0A5K3G003_MESCO</name>
<dbReference type="InterPro" id="IPR012674">
    <property type="entry name" value="Calycin"/>
</dbReference>
<dbReference type="WBParaSite" id="MCU_013354-RA">
    <property type="protein sequence ID" value="MCU_013354-RA"/>
    <property type="gene ID" value="MCU_013354"/>
</dbReference>
<accession>A0A5K3G003</accession>
<sequence length="143" mass="15765">MRLSMKDSHDQASADTPPPANAISSCSLQLVSAEVICLKLPLSLQQDLTFKNTKFTEFDLSKVRDEVTSDRRKLKSTMTMDISNMKHVQVGAKTTHFEKVIEGDNMLTNLTKCGQQYSSGGEVSAQGKFIESGDPTCFTVQLE</sequence>
<dbReference type="GO" id="GO:0008289">
    <property type="term" value="F:lipid binding"/>
    <property type="evidence" value="ECO:0007669"/>
    <property type="project" value="UniProtKB-KW"/>
</dbReference>
<dbReference type="Gene3D" id="2.40.128.20">
    <property type="match status" value="1"/>
</dbReference>
<dbReference type="PROSITE" id="PS51257">
    <property type="entry name" value="PROKAR_LIPOPROTEIN"/>
    <property type="match status" value="1"/>
</dbReference>
<reference evidence="1" key="1">
    <citation type="submission" date="2019-11" db="UniProtKB">
        <authorList>
            <consortium name="WormBaseParasite"/>
        </authorList>
    </citation>
    <scope>IDENTIFICATION</scope>
</reference>
<organism evidence="1">
    <name type="scientific">Mesocestoides corti</name>
    <name type="common">Flatworm</name>
    <dbReference type="NCBI Taxonomy" id="53468"/>
    <lineage>
        <taxon>Eukaryota</taxon>
        <taxon>Metazoa</taxon>
        <taxon>Spiralia</taxon>
        <taxon>Lophotrochozoa</taxon>
        <taxon>Platyhelminthes</taxon>
        <taxon>Cestoda</taxon>
        <taxon>Eucestoda</taxon>
        <taxon>Cyclophyllidea</taxon>
        <taxon>Mesocestoididae</taxon>
        <taxon>Mesocestoides</taxon>
    </lineage>
</organism>
<proteinExistence type="predicted"/>
<evidence type="ECO:0000313" key="1">
    <source>
        <dbReference type="WBParaSite" id="MCU_013354-RA"/>
    </source>
</evidence>